<dbReference type="Proteomes" id="UP000002281">
    <property type="component" value="Chromosome 3"/>
</dbReference>
<evidence type="ECO:0000256" key="1">
    <source>
        <dbReference type="SAM" id="MobiDB-lite"/>
    </source>
</evidence>
<dbReference type="GeneTree" id="ENSGT00940000165320"/>
<keyword evidence="3" id="KW-1185">Reference proteome</keyword>
<evidence type="ECO:0000313" key="2">
    <source>
        <dbReference type="Ensembl" id="ENSECAP00000064196.1"/>
    </source>
</evidence>
<dbReference type="AlphaFoldDB" id="A0A9L0RNQ6"/>
<protein>
    <submittedName>
        <fullName evidence="2">Uncharacterized protein</fullName>
    </submittedName>
</protein>
<reference evidence="2 3" key="1">
    <citation type="journal article" date="2009" name="Science">
        <title>Genome sequence, comparative analysis, and population genetics of the domestic horse.</title>
        <authorList>
            <consortium name="Broad Institute Genome Sequencing Platform"/>
            <consortium name="Broad Institute Whole Genome Assembly Team"/>
            <person name="Wade C.M."/>
            <person name="Giulotto E."/>
            <person name="Sigurdsson S."/>
            <person name="Zoli M."/>
            <person name="Gnerre S."/>
            <person name="Imsland F."/>
            <person name="Lear T.L."/>
            <person name="Adelson D.L."/>
            <person name="Bailey E."/>
            <person name="Bellone R.R."/>
            <person name="Bloecker H."/>
            <person name="Distl O."/>
            <person name="Edgar R.C."/>
            <person name="Garber M."/>
            <person name="Leeb T."/>
            <person name="Mauceli E."/>
            <person name="MacLeod J.N."/>
            <person name="Penedo M.C.T."/>
            <person name="Raison J.M."/>
            <person name="Sharpe T."/>
            <person name="Vogel J."/>
            <person name="Andersson L."/>
            <person name="Antczak D.F."/>
            <person name="Biagi T."/>
            <person name="Binns M.M."/>
            <person name="Chowdhary B.P."/>
            <person name="Coleman S.J."/>
            <person name="Della Valle G."/>
            <person name="Fryc S."/>
            <person name="Guerin G."/>
            <person name="Hasegawa T."/>
            <person name="Hill E.W."/>
            <person name="Jurka J."/>
            <person name="Kiialainen A."/>
            <person name="Lindgren G."/>
            <person name="Liu J."/>
            <person name="Magnani E."/>
            <person name="Mickelson J.R."/>
            <person name="Murray J."/>
            <person name="Nergadze S.G."/>
            <person name="Onofrio R."/>
            <person name="Pedroni S."/>
            <person name="Piras M.F."/>
            <person name="Raudsepp T."/>
            <person name="Rocchi M."/>
            <person name="Roeed K.H."/>
            <person name="Ryder O.A."/>
            <person name="Searle S."/>
            <person name="Skow L."/>
            <person name="Swinburne J.E."/>
            <person name="Syvaenen A.C."/>
            <person name="Tozaki T."/>
            <person name="Valberg S.J."/>
            <person name="Vaudin M."/>
            <person name="White J.R."/>
            <person name="Zody M.C."/>
            <person name="Lander E.S."/>
            <person name="Lindblad-Toh K."/>
        </authorList>
    </citation>
    <scope>NUCLEOTIDE SEQUENCE [LARGE SCALE GENOMIC DNA]</scope>
    <source>
        <strain evidence="2 3">Thoroughbred</strain>
    </source>
</reference>
<dbReference type="Ensembl" id="ENSECAT00000087588.1">
    <property type="protein sequence ID" value="ENSECAP00000064196.1"/>
    <property type="gene ID" value="ENSECAG00000050605.1"/>
</dbReference>
<accession>A0A9L0RNQ6</accession>
<organism evidence="2 3">
    <name type="scientific">Equus caballus</name>
    <name type="common">Horse</name>
    <dbReference type="NCBI Taxonomy" id="9796"/>
    <lineage>
        <taxon>Eukaryota</taxon>
        <taxon>Metazoa</taxon>
        <taxon>Chordata</taxon>
        <taxon>Craniata</taxon>
        <taxon>Vertebrata</taxon>
        <taxon>Euteleostomi</taxon>
        <taxon>Mammalia</taxon>
        <taxon>Eutheria</taxon>
        <taxon>Laurasiatheria</taxon>
        <taxon>Perissodactyla</taxon>
        <taxon>Equidae</taxon>
        <taxon>Equus</taxon>
    </lineage>
</organism>
<evidence type="ECO:0000313" key="3">
    <source>
        <dbReference type="Proteomes" id="UP000002281"/>
    </source>
</evidence>
<feature type="region of interest" description="Disordered" evidence="1">
    <location>
        <begin position="1"/>
        <end position="51"/>
    </location>
</feature>
<reference evidence="2" key="2">
    <citation type="submission" date="2025-08" db="UniProtKB">
        <authorList>
            <consortium name="Ensembl"/>
        </authorList>
    </citation>
    <scope>IDENTIFICATION</scope>
    <source>
        <strain evidence="2">Thoroughbred</strain>
    </source>
</reference>
<feature type="compositionally biased region" description="Basic and acidic residues" evidence="1">
    <location>
        <begin position="11"/>
        <end position="29"/>
    </location>
</feature>
<reference evidence="2" key="3">
    <citation type="submission" date="2025-09" db="UniProtKB">
        <authorList>
            <consortium name="Ensembl"/>
        </authorList>
    </citation>
    <scope>IDENTIFICATION</scope>
    <source>
        <strain evidence="2">Thoroughbred</strain>
    </source>
</reference>
<sequence length="148" mass="15335">PPARAGCCAELRQRAKADAQRDRRQRREGSAGPYGRSPPAGGVRHGARRRRLGLGAALSRAACGDRPSCSAEARAGARGADGGGYSSQRAMWPAGAGTKLPCPRDSALRRAAFSGNLTALPSHLLPAGRSVRVFISANPEGHRSVLGS</sequence>
<name>A0A9L0RNQ6_HORSE</name>
<proteinExistence type="predicted"/>
<feature type="region of interest" description="Disordered" evidence="1">
    <location>
        <begin position="65"/>
        <end position="86"/>
    </location>
</feature>